<keyword evidence="1" id="KW-1133">Transmembrane helix</keyword>
<gene>
    <name evidence="2" type="ORF">CHS0354_035426</name>
</gene>
<reference evidence="2" key="2">
    <citation type="journal article" date="2021" name="Genome Biol. Evol.">
        <title>Developing a high-quality reference genome for a parasitic bivalve with doubly uniparental inheritance (Bivalvia: Unionida).</title>
        <authorList>
            <person name="Smith C.H."/>
        </authorList>
    </citation>
    <scope>NUCLEOTIDE SEQUENCE</scope>
    <source>
        <strain evidence="2">CHS0354</strain>
        <tissue evidence="2">Mantle</tissue>
    </source>
</reference>
<protein>
    <submittedName>
        <fullName evidence="2">Uncharacterized protein</fullName>
    </submittedName>
</protein>
<accession>A0AAE0TEV3</accession>
<name>A0AAE0TEV3_9BIVA</name>
<dbReference type="AlphaFoldDB" id="A0AAE0TEV3"/>
<evidence type="ECO:0000256" key="1">
    <source>
        <dbReference type="SAM" id="Phobius"/>
    </source>
</evidence>
<evidence type="ECO:0000313" key="3">
    <source>
        <dbReference type="Proteomes" id="UP001195483"/>
    </source>
</evidence>
<feature type="transmembrane region" description="Helical" evidence="1">
    <location>
        <begin position="12"/>
        <end position="34"/>
    </location>
</feature>
<dbReference type="EMBL" id="JAEAOA010002070">
    <property type="protein sequence ID" value="KAK3608423.1"/>
    <property type="molecule type" value="Genomic_DNA"/>
</dbReference>
<keyword evidence="1" id="KW-0472">Membrane</keyword>
<keyword evidence="3" id="KW-1185">Reference proteome</keyword>
<sequence>MFVIILPRPINILLLICLMFVCITLLLNILIAQFNNTYQKVQDKAKNLYELKREFIIRGWEKVQYGRDTGIETALANEVKIGVVTDAGVENLLILTPGGADEAAQPSTASLIADVVAVGYHHCMKQGYNRDCLERKKEIWTAIQPKDNQGIVKAPDGHI</sequence>
<comment type="caution">
    <text evidence="2">The sequence shown here is derived from an EMBL/GenBank/DDBJ whole genome shotgun (WGS) entry which is preliminary data.</text>
</comment>
<evidence type="ECO:0000313" key="2">
    <source>
        <dbReference type="EMBL" id="KAK3608423.1"/>
    </source>
</evidence>
<proteinExistence type="predicted"/>
<organism evidence="2 3">
    <name type="scientific">Potamilus streckersoni</name>
    <dbReference type="NCBI Taxonomy" id="2493646"/>
    <lineage>
        <taxon>Eukaryota</taxon>
        <taxon>Metazoa</taxon>
        <taxon>Spiralia</taxon>
        <taxon>Lophotrochozoa</taxon>
        <taxon>Mollusca</taxon>
        <taxon>Bivalvia</taxon>
        <taxon>Autobranchia</taxon>
        <taxon>Heteroconchia</taxon>
        <taxon>Palaeoheterodonta</taxon>
        <taxon>Unionida</taxon>
        <taxon>Unionoidea</taxon>
        <taxon>Unionidae</taxon>
        <taxon>Ambleminae</taxon>
        <taxon>Lampsilini</taxon>
        <taxon>Potamilus</taxon>
    </lineage>
</organism>
<keyword evidence="1" id="KW-0812">Transmembrane</keyword>
<reference evidence="2" key="3">
    <citation type="submission" date="2023-05" db="EMBL/GenBank/DDBJ databases">
        <authorList>
            <person name="Smith C.H."/>
        </authorList>
    </citation>
    <scope>NUCLEOTIDE SEQUENCE</scope>
    <source>
        <strain evidence="2">CHS0354</strain>
        <tissue evidence="2">Mantle</tissue>
    </source>
</reference>
<reference evidence="2" key="1">
    <citation type="journal article" date="2021" name="Genome Biol. Evol.">
        <title>A High-Quality Reference Genome for a Parasitic Bivalve with Doubly Uniparental Inheritance (Bivalvia: Unionida).</title>
        <authorList>
            <person name="Smith C.H."/>
        </authorList>
    </citation>
    <scope>NUCLEOTIDE SEQUENCE</scope>
    <source>
        <strain evidence="2">CHS0354</strain>
    </source>
</reference>
<dbReference type="Proteomes" id="UP001195483">
    <property type="component" value="Unassembled WGS sequence"/>
</dbReference>